<sequence length="243" mass="25985">MSDTPVTPELVCDECGEDSTEPQSGKVAVLRAPSSEERWCSAQRWGCVWRGGGRDRTGDTRQTALAEKRAAQRAKRLDKAAVAPYMAGGRSGRYAFGSTPFLVFLTAASDHHAALQLLSHSLLLPFASARRASAPHLSARVSGCPTQHPLPSPSTSYFALVPTSANSLCAASTPQGAPSLVLDDDTLSACGLSWRKTSVEYMLGMTNKFWIVCGGSDCWHRVCSTQECQAAIPAVRRSLQEAA</sequence>
<gene>
    <name evidence="1" type="ORF">FOMPIDRAFT_115821</name>
</gene>
<dbReference type="HOGENOM" id="CLU_1142618_0_0_1"/>
<keyword evidence="2" id="KW-1185">Reference proteome</keyword>
<name>S8EIW9_FOMSC</name>
<proteinExistence type="predicted"/>
<evidence type="ECO:0000313" key="2">
    <source>
        <dbReference type="Proteomes" id="UP000015241"/>
    </source>
</evidence>
<protein>
    <submittedName>
        <fullName evidence="1">Uncharacterized protein</fullName>
    </submittedName>
</protein>
<accession>S8EIW9</accession>
<dbReference type="Proteomes" id="UP000015241">
    <property type="component" value="Unassembled WGS sequence"/>
</dbReference>
<evidence type="ECO:0000313" key="1">
    <source>
        <dbReference type="EMBL" id="EPT03214.1"/>
    </source>
</evidence>
<dbReference type="AlphaFoldDB" id="S8EIW9"/>
<dbReference type="EMBL" id="KE504131">
    <property type="protein sequence ID" value="EPT03214.1"/>
    <property type="molecule type" value="Genomic_DNA"/>
</dbReference>
<dbReference type="InParanoid" id="S8EIW9"/>
<reference evidence="1 2" key="1">
    <citation type="journal article" date="2012" name="Science">
        <title>The Paleozoic origin of enzymatic lignin decomposition reconstructed from 31 fungal genomes.</title>
        <authorList>
            <person name="Floudas D."/>
            <person name="Binder M."/>
            <person name="Riley R."/>
            <person name="Barry K."/>
            <person name="Blanchette R.A."/>
            <person name="Henrissat B."/>
            <person name="Martinez A.T."/>
            <person name="Otillar R."/>
            <person name="Spatafora J.W."/>
            <person name="Yadav J.S."/>
            <person name="Aerts A."/>
            <person name="Benoit I."/>
            <person name="Boyd A."/>
            <person name="Carlson A."/>
            <person name="Copeland A."/>
            <person name="Coutinho P.M."/>
            <person name="de Vries R.P."/>
            <person name="Ferreira P."/>
            <person name="Findley K."/>
            <person name="Foster B."/>
            <person name="Gaskell J."/>
            <person name="Glotzer D."/>
            <person name="Gorecki P."/>
            <person name="Heitman J."/>
            <person name="Hesse C."/>
            <person name="Hori C."/>
            <person name="Igarashi K."/>
            <person name="Jurgens J.A."/>
            <person name="Kallen N."/>
            <person name="Kersten P."/>
            <person name="Kohler A."/>
            <person name="Kuees U."/>
            <person name="Kumar T.K.A."/>
            <person name="Kuo A."/>
            <person name="LaButti K."/>
            <person name="Larrondo L.F."/>
            <person name="Lindquist E."/>
            <person name="Ling A."/>
            <person name="Lombard V."/>
            <person name="Lucas S."/>
            <person name="Lundell T."/>
            <person name="Martin R."/>
            <person name="McLaughlin D.J."/>
            <person name="Morgenstern I."/>
            <person name="Morin E."/>
            <person name="Murat C."/>
            <person name="Nagy L.G."/>
            <person name="Nolan M."/>
            <person name="Ohm R.A."/>
            <person name="Patyshakuliyeva A."/>
            <person name="Rokas A."/>
            <person name="Ruiz-Duenas F.J."/>
            <person name="Sabat G."/>
            <person name="Salamov A."/>
            <person name="Samejima M."/>
            <person name="Schmutz J."/>
            <person name="Slot J.C."/>
            <person name="St John F."/>
            <person name="Stenlid J."/>
            <person name="Sun H."/>
            <person name="Sun S."/>
            <person name="Syed K."/>
            <person name="Tsang A."/>
            <person name="Wiebenga A."/>
            <person name="Young D."/>
            <person name="Pisabarro A."/>
            <person name="Eastwood D.C."/>
            <person name="Martin F."/>
            <person name="Cullen D."/>
            <person name="Grigoriev I.V."/>
            <person name="Hibbett D.S."/>
        </authorList>
    </citation>
    <scope>NUCLEOTIDE SEQUENCE</scope>
    <source>
        <strain evidence="2">FP-58527</strain>
    </source>
</reference>
<organism evidence="1 2">
    <name type="scientific">Fomitopsis schrenkii</name>
    <name type="common">Brown rot fungus</name>
    <dbReference type="NCBI Taxonomy" id="2126942"/>
    <lineage>
        <taxon>Eukaryota</taxon>
        <taxon>Fungi</taxon>
        <taxon>Dikarya</taxon>
        <taxon>Basidiomycota</taxon>
        <taxon>Agaricomycotina</taxon>
        <taxon>Agaricomycetes</taxon>
        <taxon>Polyporales</taxon>
        <taxon>Fomitopsis</taxon>
    </lineage>
</organism>